<evidence type="ECO:0008006" key="3">
    <source>
        <dbReference type="Google" id="ProtNLM"/>
    </source>
</evidence>
<dbReference type="InterPro" id="IPR025563">
    <property type="entry name" value="DUF4286"/>
</dbReference>
<accession>A0A1T5FWA8</accession>
<organism evidence="1 2">
    <name type="scientific">Sphingobacterium nematocida</name>
    <dbReference type="NCBI Taxonomy" id="1513896"/>
    <lineage>
        <taxon>Bacteria</taxon>
        <taxon>Pseudomonadati</taxon>
        <taxon>Bacteroidota</taxon>
        <taxon>Sphingobacteriia</taxon>
        <taxon>Sphingobacteriales</taxon>
        <taxon>Sphingobacteriaceae</taxon>
        <taxon>Sphingobacterium</taxon>
    </lineage>
</organism>
<sequence>MYLYNISIIIEESQHHALFSWVQQSWIPTLPADTKLLKMVNSPHEGYTYCIQLIVNDEQQIQHFQSEHISSLQAHIAQHHSEKAFIFDSVMQYL</sequence>
<reference evidence="2" key="1">
    <citation type="submission" date="2017-02" db="EMBL/GenBank/DDBJ databases">
        <authorList>
            <person name="Varghese N."/>
            <person name="Submissions S."/>
        </authorList>
    </citation>
    <scope>NUCLEOTIDE SEQUENCE [LARGE SCALE GENOMIC DNA]</scope>
    <source>
        <strain evidence="2">DSM 24091</strain>
    </source>
</reference>
<protein>
    <recommendedName>
        <fullName evidence="3">DUF4286 domain-containing protein</fullName>
    </recommendedName>
</protein>
<name>A0A1T5FWA8_9SPHI</name>
<dbReference type="Proteomes" id="UP000190150">
    <property type="component" value="Unassembled WGS sequence"/>
</dbReference>
<gene>
    <name evidence="1" type="ORF">SAMN05660841_03578</name>
</gene>
<dbReference type="AlphaFoldDB" id="A0A1T5FWA8"/>
<evidence type="ECO:0000313" key="2">
    <source>
        <dbReference type="Proteomes" id="UP000190150"/>
    </source>
</evidence>
<proteinExistence type="predicted"/>
<keyword evidence="2" id="KW-1185">Reference proteome</keyword>
<dbReference type="EMBL" id="FUZF01000019">
    <property type="protein sequence ID" value="SKC00473.1"/>
    <property type="molecule type" value="Genomic_DNA"/>
</dbReference>
<evidence type="ECO:0000313" key="1">
    <source>
        <dbReference type="EMBL" id="SKC00473.1"/>
    </source>
</evidence>
<dbReference type="STRING" id="1513896.SAMN05660841_03578"/>
<dbReference type="RefSeq" id="WP_079645181.1">
    <property type="nucleotide sequence ID" value="NZ_FUZF01000019.1"/>
</dbReference>
<dbReference type="OrthoDB" id="1121837at2"/>
<dbReference type="Pfam" id="PF14114">
    <property type="entry name" value="DUF4286"/>
    <property type="match status" value="1"/>
</dbReference>